<dbReference type="GO" id="GO:0005525">
    <property type="term" value="F:GTP binding"/>
    <property type="evidence" value="ECO:0007669"/>
    <property type="project" value="UniProtKB-KW"/>
</dbReference>
<evidence type="ECO:0000256" key="13">
    <source>
        <dbReference type="ARBA" id="ARBA00022927"/>
    </source>
</evidence>
<dbReference type="InterPro" id="IPR045058">
    <property type="entry name" value="GIMA/IAN/Toc"/>
</dbReference>
<evidence type="ECO:0000256" key="16">
    <source>
        <dbReference type="ARBA" id="ARBA00023136"/>
    </source>
</evidence>
<keyword evidence="16" id="KW-0472">Membrane</keyword>
<evidence type="ECO:0000256" key="6">
    <source>
        <dbReference type="ARBA" id="ARBA00022640"/>
    </source>
</evidence>
<evidence type="ECO:0000256" key="14">
    <source>
        <dbReference type="ARBA" id="ARBA00022989"/>
    </source>
</evidence>
<dbReference type="GO" id="GO:0046872">
    <property type="term" value="F:metal ion binding"/>
    <property type="evidence" value="ECO:0007669"/>
    <property type="project" value="UniProtKB-KW"/>
</dbReference>
<keyword evidence="9" id="KW-0547">Nucleotide-binding</keyword>
<dbReference type="GO" id="GO:0015031">
    <property type="term" value="P:protein transport"/>
    <property type="evidence" value="ECO:0007669"/>
    <property type="project" value="UniProtKB-KW"/>
</dbReference>
<dbReference type="AlphaFoldDB" id="A0A1X7VLT8"/>
<evidence type="ECO:0000256" key="8">
    <source>
        <dbReference type="ARBA" id="ARBA00022723"/>
    </source>
</evidence>
<dbReference type="GO" id="GO:0016787">
    <property type="term" value="F:hydrolase activity"/>
    <property type="evidence" value="ECO:0007669"/>
    <property type="project" value="UniProtKB-KW"/>
</dbReference>
<dbReference type="InterPro" id="IPR006703">
    <property type="entry name" value="G_AIG1"/>
</dbReference>
<keyword evidence="15" id="KW-0342">GTP-binding</keyword>
<evidence type="ECO:0000256" key="15">
    <source>
        <dbReference type="ARBA" id="ARBA00023134"/>
    </source>
</evidence>
<keyword evidence="12" id="KW-0460">Magnesium</keyword>
<comment type="cofactor">
    <cofactor evidence="1">
        <name>Mg(2+)</name>
        <dbReference type="ChEBI" id="CHEBI:18420"/>
    </cofactor>
</comment>
<evidence type="ECO:0000256" key="12">
    <source>
        <dbReference type="ARBA" id="ARBA00022842"/>
    </source>
</evidence>
<evidence type="ECO:0000256" key="3">
    <source>
        <dbReference type="ARBA" id="ARBA00008535"/>
    </source>
</evidence>
<dbReference type="PANTHER" id="PTHR10903:SF135">
    <property type="entry name" value="TRANSLOCASE OF CHLOROPLAST 120, CHLOROPLASTIC-RELATED"/>
    <property type="match status" value="1"/>
</dbReference>
<sequence length="222" mass="25073">MNNHNTTIDYGTSSARATGNDACQGCIKIGMSTMKHILTSEGTSSDIHLLVVGKTGQGKSTFINSLIELQEEIAKEGAETNMCTESCHSYVYPELIPGVKVRVIDSPGLQDIHNDEQLYIKKIKAHCEEVSLVLYCMKMTNHRTSDDDKCALRRLHQAFGLSFFKRVLIVLTFANKEDCAQKDSRDDDNPEPPFADKEAWEKLMKKRFVHRVELRAARASWY</sequence>
<evidence type="ECO:0000256" key="4">
    <source>
        <dbReference type="ARBA" id="ARBA00022448"/>
    </source>
</evidence>
<dbReference type="Gene3D" id="3.40.50.300">
    <property type="entry name" value="P-loop containing nucleotide triphosphate hydrolases"/>
    <property type="match status" value="1"/>
</dbReference>
<reference evidence="19" key="1">
    <citation type="submission" date="2017-05" db="UniProtKB">
        <authorList>
            <consortium name="EnsemblMetazoa"/>
        </authorList>
    </citation>
    <scope>IDENTIFICATION</scope>
</reference>
<dbReference type="OrthoDB" id="5985928at2759"/>
<proteinExistence type="inferred from homology"/>
<keyword evidence="11" id="KW-1002">Plastid outer membrane</keyword>
<evidence type="ECO:0000256" key="2">
    <source>
        <dbReference type="ARBA" id="ARBA00004167"/>
    </source>
</evidence>
<keyword evidence="4" id="KW-0813">Transport</keyword>
<keyword evidence="7" id="KW-0812">Transmembrane</keyword>
<dbReference type="InterPro" id="IPR027417">
    <property type="entry name" value="P-loop_NTPase"/>
</dbReference>
<dbReference type="EnsemblMetazoa" id="Aqu2.1.41346_001">
    <property type="protein sequence ID" value="Aqu2.1.41346_001"/>
    <property type="gene ID" value="Aqu2.1.41346"/>
</dbReference>
<keyword evidence="6" id="KW-0934">Plastid</keyword>
<keyword evidence="10" id="KW-0378">Hydrolase</keyword>
<protein>
    <recommendedName>
        <fullName evidence="18">AIG1-type G domain-containing protein</fullName>
    </recommendedName>
</protein>
<evidence type="ECO:0000256" key="1">
    <source>
        <dbReference type="ARBA" id="ARBA00001946"/>
    </source>
</evidence>
<comment type="similarity">
    <text evidence="3">Belongs to the TRAFAC class TrmE-Era-EngA-EngB-Septin-like GTPase superfamily. AIG1/Toc34/Toc159-like paraseptin GTPase family. IAN subfamily.</text>
</comment>
<comment type="subcellular location">
    <subcellularLocation>
        <location evidence="2">Membrane</location>
        <topology evidence="2">Single-pass membrane protein</topology>
    </subcellularLocation>
    <subcellularLocation>
        <location evidence="17">Plastid</location>
        <location evidence="17">Chloroplast outer membrane</location>
    </subcellularLocation>
</comment>
<evidence type="ECO:0000256" key="11">
    <source>
        <dbReference type="ARBA" id="ARBA00022805"/>
    </source>
</evidence>
<evidence type="ECO:0000259" key="18">
    <source>
        <dbReference type="Pfam" id="PF04548"/>
    </source>
</evidence>
<dbReference type="GO" id="GO:0016020">
    <property type="term" value="C:membrane"/>
    <property type="evidence" value="ECO:0007669"/>
    <property type="project" value="UniProtKB-SubCell"/>
</dbReference>
<accession>A0A1X7VLT8</accession>
<keyword evidence="5" id="KW-0150">Chloroplast</keyword>
<evidence type="ECO:0000313" key="19">
    <source>
        <dbReference type="EnsemblMetazoa" id="Aqu2.1.41346_001"/>
    </source>
</evidence>
<name>A0A1X7VLT8_AMPQE</name>
<evidence type="ECO:0000256" key="10">
    <source>
        <dbReference type="ARBA" id="ARBA00022801"/>
    </source>
</evidence>
<keyword evidence="13" id="KW-0653">Protein transport</keyword>
<feature type="domain" description="AIG1-type G" evidence="18">
    <location>
        <begin position="48"/>
        <end position="182"/>
    </location>
</feature>
<dbReference type="PANTHER" id="PTHR10903">
    <property type="entry name" value="GTPASE, IMAP FAMILY MEMBER-RELATED"/>
    <property type="match status" value="1"/>
</dbReference>
<keyword evidence="8" id="KW-0479">Metal-binding</keyword>
<keyword evidence="14" id="KW-1133">Transmembrane helix</keyword>
<evidence type="ECO:0000256" key="7">
    <source>
        <dbReference type="ARBA" id="ARBA00022692"/>
    </source>
</evidence>
<evidence type="ECO:0000256" key="5">
    <source>
        <dbReference type="ARBA" id="ARBA00022528"/>
    </source>
</evidence>
<dbReference type="InParanoid" id="A0A1X7VLT8"/>
<evidence type="ECO:0000256" key="9">
    <source>
        <dbReference type="ARBA" id="ARBA00022741"/>
    </source>
</evidence>
<organism evidence="19">
    <name type="scientific">Amphimedon queenslandica</name>
    <name type="common">Sponge</name>
    <dbReference type="NCBI Taxonomy" id="400682"/>
    <lineage>
        <taxon>Eukaryota</taxon>
        <taxon>Metazoa</taxon>
        <taxon>Porifera</taxon>
        <taxon>Demospongiae</taxon>
        <taxon>Heteroscleromorpha</taxon>
        <taxon>Haplosclerida</taxon>
        <taxon>Niphatidae</taxon>
        <taxon>Amphimedon</taxon>
    </lineage>
</organism>
<dbReference type="SUPFAM" id="SSF52540">
    <property type="entry name" value="P-loop containing nucleoside triphosphate hydrolases"/>
    <property type="match status" value="1"/>
</dbReference>
<dbReference type="Pfam" id="PF04548">
    <property type="entry name" value="AIG1"/>
    <property type="match status" value="1"/>
</dbReference>
<evidence type="ECO:0000256" key="17">
    <source>
        <dbReference type="ARBA" id="ARBA00024013"/>
    </source>
</evidence>